<evidence type="ECO:0008006" key="9">
    <source>
        <dbReference type="Google" id="ProtNLM"/>
    </source>
</evidence>
<feature type="compositionally biased region" description="Pro residues" evidence="4">
    <location>
        <begin position="871"/>
        <end position="884"/>
    </location>
</feature>
<feature type="compositionally biased region" description="Low complexity" evidence="4">
    <location>
        <begin position="857"/>
        <end position="870"/>
    </location>
</feature>
<keyword evidence="6" id="KW-0732">Signal</keyword>
<dbReference type="PANTHER" id="PTHR45641">
    <property type="entry name" value="TETRATRICOPEPTIDE REPEAT PROTEIN (AFU_ORTHOLOGUE AFUA_6G03870)"/>
    <property type="match status" value="1"/>
</dbReference>
<dbReference type="PROSITE" id="PS50005">
    <property type="entry name" value="TPR"/>
    <property type="match status" value="1"/>
</dbReference>
<dbReference type="Gene3D" id="1.25.40.10">
    <property type="entry name" value="Tetratricopeptide repeat domain"/>
    <property type="match status" value="1"/>
</dbReference>
<evidence type="ECO:0000256" key="3">
    <source>
        <dbReference type="PROSITE-ProRule" id="PRU00339"/>
    </source>
</evidence>
<dbReference type="InterPro" id="IPR019734">
    <property type="entry name" value="TPR_rpt"/>
</dbReference>
<keyword evidence="5" id="KW-1133">Transmembrane helix</keyword>
<feature type="compositionally biased region" description="Low complexity" evidence="4">
    <location>
        <begin position="890"/>
        <end position="901"/>
    </location>
</feature>
<dbReference type="EMBL" id="JBGBPQ010000015">
    <property type="protein sequence ID" value="KAL1510707.1"/>
    <property type="molecule type" value="Genomic_DNA"/>
</dbReference>
<dbReference type="SUPFAM" id="SSF48452">
    <property type="entry name" value="TPR-like"/>
    <property type="match status" value="1"/>
</dbReference>
<feature type="transmembrane region" description="Helical" evidence="5">
    <location>
        <begin position="326"/>
        <end position="346"/>
    </location>
</feature>
<feature type="region of interest" description="Disordered" evidence="4">
    <location>
        <begin position="23"/>
        <end position="65"/>
    </location>
</feature>
<feature type="repeat" description="TPR" evidence="3">
    <location>
        <begin position="661"/>
        <end position="694"/>
    </location>
</feature>
<evidence type="ECO:0000313" key="8">
    <source>
        <dbReference type="Proteomes" id="UP001515480"/>
    </source>
</evidence>
<reference evidence="7 8" key="1">
    <citation type="journal article" date="2024" name="Science">
        <title>Giant polyketide synthase enzymes in the biosynthesis of giant marine polyether toxins.</title>
        <authorList>
            <person name="Fallon T.R."/>
            <person name="Shende V.V."/>
            <person name="Wierzbicki I.H."/>
            <person name="Pendleton A.L."/>
            <person name="Watervoot N.F."/>
            <person name="Auber R.P."/>
            <person name="Gonzalez D.J."/>
            <person name="Wisecaver J.H."/>
            <person name="Moore B.S."/>
        </authorList>
    </citation>
    <scope>NUCLEOTIDE SEQUENCE [LARGE SCALE GENOMIC DNA]</scope>
    <source>
        <strain evidence="7 8">12B1</strain>
    </source>
</reference>
<evidence type="ECO:0000256" key="5">
    <source>
        <dbReference type="SAM" id="Phobius"/>
    </source>
</evidence>
<evidence type="ECO:0000256" key="4">
    <source>
        <dbReference type="SAM" id="MobiDB-lite"/>
    </source>
</evidence>
<dbReference type="AlphaFoldDB" id="A0AB34IZX4"/>
<dbReference type="SMART" id="SM00028">
    <property type="entry name" value="TPR"/>
    <property type="match status" value="3"/>
</dbReference>
<feature type="compositionally biased region" description="Basic and acidic residues" evidence="4">
    <location>
        <begin position="27"/>
        <end position="41"/>
    </location>
</feature>
<feature type="chain" id="PRO_5044346555" description="MLO-like protein" evidence="6">
    <location>
        <begin position="20"/>
        <end position="984"/>
    </location>
</feature>
<dbReference type="PANTHER" id="PTHR45641:SF19">
    <property type="entry name" value="NEPHROCYSTIN-3"/>
    <property type="match status" value="1"/>
</dbReference>
<gene>
    <name evidence="7" type="ORF">AB1Y20_007000</name>
</gene>
<keyword evidence="1" id="KW-0677">Repeat</keyword>
<feature type="transmembrane region" description="Helical" evidence="5">
    <location>
        <begin position="145"/>
        <end position="164"/>
    </location>
</feature>
<sequence>MQGALLAVALAALAGNATAVAVPTSSHRSEPHPRKLLDPHALELAPPGEETPPEASGGGEGEAELSLHAGGEHGEHVEHGEHGEEGGGSIFTMPEGAFSGSTMLMMLMALIFVTVLYEQVTEHLEEKVFKEGMGAKLLAKMVKELAILGFVSFTSTVLLQLKVLPFSHEQHEFFEFAHVLLFATAVVYAKEIALISGQVDRLVRSYKELDEFDYHKVLELDRQTHPSSFNPSVLRAKAAWGTLRATVKLGMFQRDTTPPMAEASVKELQSVPWWKHDPTKPPIALLATYKVLKFHFLGYQGLLGSKKFQFSEYLRRSLDKHIDDMVDLKIGTWWILFGLVGVAATVHHVMPVWAFPLFSLAVLGGQKVLHLLTQAKLNRLMRQGYKIRNLNKPHSVLMEKELEAARQLELFECINAYRNPALMQLTAADMRSRRAENEHLEKAFAEDNARYLKYLEHFLQVEMMLSCMVQSFIVMHLARLFIEKHGWVVGTIQIALTYLPCHVMSFFMTPKVLQEFALSHAIAMKHEDVLQDMEREAEQTGDYVGANEVLEMAMTHKLSEDEMRDEEAVRQKVRDLNKLGELRWRFRVVDEGQNQRHRSAGRGAALAFDRMWAAEKSEASQGLALSRLIFNSGRDEDDLIEELLQEALRLRVEMKASYKIADTLNSLGSLRQKQQKYAEAEANYAKSLGVRPQDEKEEKEQAQMLAQSYVSIGNLKIEMQEYKEALPMLEQAKLKYEEGFAPGHPKVAWALEAIGKCHRKIGNLKKSQEALDEALMIRCKLMEGAEGKELFAKEVANTKKIMAEVESRRAQIGQLNQKPFKKAVALNRLNAGALKKAASVASSCQPSAAPPPPPPVRSAAAASPPAAAAAAPPPPAAAPPPAPPRKPKAEPTCASATAPPAASKPAAEYIEQVQRRLPLVAGKSGALMRPRRVLQARAAVGTAAARPVGSGPPEEELDIPPFMRPIVKNLDRLMKQLSCSFTRQ</sequence>
<feature type="transmembrane region" description="Helical" evidence="5">
    <location>
        <begin position="176"/>
        <end position="197"/>
    </location>
</feature>
<evidence type="ECO:0000256" key="6">
    <source>
        <dbReference type="SAM" id="SignalP"/>
    </source>
</evidence>
<keyword evidence="8" id="KW-1185">Reference proteome</keyword>
<accession>A0AB34IZX4</accession>
<comment type="caution">
    <text evidence="7">The sequence shown here is derived from an EMBL/GenBank/DDBJ whole genome shotgun (WGS) entry which is preliminary data.</text>
</comment>
<evidence type="ECO:0000256" key="2">
    <source>
        <dbReference type="ARBA" id="ARBA00022803"/>
    </source>
</evidence>
<dbReference type="Pfam" id="PF13424">
    <property type="entry name" value="TPR_12"/>
    <property type="match status" value="1"/>
</dbReference>
<feature type="compositionally biased region" description="Basic and acidic residues" evidence="4">
    <location>
        <begin position="73"/>
        <end position="85"/>
    </location>
</feature>
<feature type="region of interest" description="Disordered" evidence="4">
    <location>
        <begin position="73"/>
        <end position="92"/>
    </location>
</feature>
<keyword evidence="5" id="KW-0812">Transmembrane</keyword>
<evidence type="ECO:0000256" key="1">
    <source>
        <dbReference type="ARBA" id="ARBA00022737"/>
    </source>
</evidence>
<feature type="transmembrane region" description="Helical" evidence="5">
    <location>
        <begin position="97"/>
        <end position="117"/>
    </location>
</feature>
<dbReference type="Pfam" id="PF13181">
    <property type="entry name" value="TPR_8"/>
    <property type="match status" value="1"/>
</dbReference>
<dbReference type="InterPro" id="IPR011990">
    <property type="entry name" value="TPR-like_helical_dom_sf"/>
</dbReference>
<evidence type="ECO:0000313" key="7">
    <source>
        <dbReference type="EMBL" id="KAL1510707.1"/>
    </source>
</evidence>
<proteinExistence type="predicted"/>
<organism evidence="7 8">
    <name type="scientific">Prymnesium parvum</name>
    <name type="common">Toxic golden alga</name>
    <dbReference type="NCBI Taxonomy" id="97485"/>
    <lineage>
        <taxon>Eukaryota</taxon>
        <taxon>Haptista</taxon>
        <taxon>Haptophyta</taxon>
        <taxon>Prymnesiophyceae</taxon>
        <taxon>Prymnesiales</taxon>
        <taxon>Prymnesiaceae</taxon>
        <taxon>Prymnesium</taxon>
    </lineage>
</organism>
<feature type="signal peptide" evidence="6">
    <location>
        <begin position="1"/>
        <end position="19"/>
    </location>
</feature>
<keyword evidence="2 3" id="KW-0802">TPR repeat</keyword>
<protein>
    <recommendedName>
        <fullName evidence="9">MLO-like protein</fullName>
    </recommendedName>
</protein>
<feature type="region of interest" description="Disordered" evidence="4">
    <location>
        <begin position="843"/>
        <end position="901"/>
    </location>
</feature>
<dbReference type="Proteomes" id="UP001515480">
    <property type="component" value="Unassembled WGS sequence"/>
</dbReference>
<keyword evidence="5" id="KW-0472">Membrane</keyword>
<name>A0AB34IZX4_PRYPA</name>